<reference evidence="1 2" key="1">
    <citation type="journal article" date="2014" name="BMC Genomics">
        <title>Comparative genome sequencing reveals chemotype-specific gene clusters in the toxigenic black mold Stachybotrys.</title>
        <authorList>
            <person name="Semeiks J."/>
            <person name="Borek D."/>
            <person name="Otwinowski Z."/>
            <person name="Grishin N.V."/>
        </authorList>
    </citation>
    <scope>NUCLEOTIDE SEQUENCE [LARGE SCALE GENOMIC DNA]</scope>
    <source>
        <strain evidence="2">CBS 109288 / IBT 7711</strain>
    </source>
</reference>
<evidence type="ECO:0000313" key="2">
    <source>
        <dbReference type="Proteomes" id="UP000028045"/>
    </source>
</evidence>
<protein>
    <submittedName>
        <fullName evidence="1">Uncharacterized protein</fullName>
    </submittedName>
</protein>
<gene>
    <name evidence="1" type="ORF">S7711_09854</name>
</gene>
<organism evidence="1 2">
    <name type="scientific">Stachybotrys chartarum (strain CBS 109288 / IBT 7711)</name>
    <name type="common">Toxic black mold</name>
    <name type="synonym">Stilbospora chartarum</name>
    <dbReference type="NCBI Taxonomy" id="1280523"/>
    <lineage>
        <taxon>Eukaryota</taxon>
        <taxon>Fungi</taxon>
        <taxon>Dikarya</taxon>
        <taxon>Ascomycota</taxon>
        <taxon>Pezizomycotina</taxon>
        <taxon>Sordariomycetes</taxon>
        <taxon>Hypocreomycetidae</taxon>
        <taxon>Hypocreales</taxon>
        <taxon>Stachybotryaceae</taxon>
        <taxon>Stachybotrys</taxon>
    </lineage>
</organism>
<dbReference type="AlphaFoldDB" id="A0A084B6R1"/>
<dbReference type="Proteomes" id="UP000028045">
    <property type="component" value="Unassembled WGS sequence"/>
</dbReference>
<evidence type="ECO:0000313" key="1">
    <source>
        <dbReference type="EMBL" id="KEY73240.1"/>
    </source>
</evidence>
<dbReference type="OrthoDB" id="5245051at2759"/>
<dbReference type="EMBL" id="KL647870">
    <property type="protein sequence ID" value="KEY73240.1"/>
    <property type="molecule type" value="Genomic_DNA"/>
</dbReference>
<accession>A0A084B6R1</accession>
<name>A0A084B6R1_STACB</name>
<keyword evidence="2" id="KW-1185">Reference proteome</keyword>
<proteinExistence type="predicted"/>
<sequence length="202" mass="22448">MGTRHHSLKIADQFGGIDFMLGHKTGFPANQVVQHAINNCILSQFTINVPLRSYNINLALGYNSRFPADEVMRTLCQNPYEDCSALDMWGMRGAVGVLFKLELKPYGYTFVAKGTASNRLAYVENEGRIYTRLEALQGQRVPVHLGLARLKHGYILPGGTRAVHMMLMSWAGERAAGAGLDEAKFKEERKHPFECGKVASMS</sequence>
<dbReference type="HOGENOM" id="CLU_1355442_0_0_1"/>